<proteinExistence type="predicted"/>
<dbReference type="AlphaFoldDB" id="A0A9X7CLE8"/>
<gene>
    <name evidence="1" type="ORF">COC69_18480</name>
</gene>
<organism evidence="1 2">
    <name type="scientific">Bacillus cereus</name>
    <dbReference type="NCBI Taxonomy" id="1396"/>
    <lineage>
        <taxon>Bacteria</taxon>
        <taxon>Bacillati</taxon>
        <taxon>Bacillota</taxon>
        <taxon>Bacilli</taxon>
        <taxon>Bacillales</taxon>
        <taxon>Bacillaceae</taxon>
        <taxon>Bacillus</taxon>
        <taxon>Bacillus cereus group</taxon>
    </lineage>
</organism>
<dbReference type="RefSeq" id="WP_098783115.1">
    <property type="nucleotide sequence ID" value="NZ_NULI01000104.1"/>
</dbReference>
<sequence>MASKVIDVSIATIRNYGSNDVGPEGFIWGMITRDVDDEQKFQSEDLFNGQVYIPAGQSVTVGVNKRLTVNYFGQESPGHLNQMLVFRADLKQKFIYSGNLDEVPYFGPYSYKVRFEDIVGFHTFSVSYNTTRHDDIEVVYTVNLVSNY</sequence>
<dbReference type="EMBL" id="NULI01000104">
    <property type="protein sequence ID" value="PGS77751.1"/>
    <property type="molecule type" value="Genomic_DNA"/>
</dbReference>
<evidence type="ECO:0000313" key="1">
    <source>
        <dbReference type="EMBL" id="PGS77751.1"/>
    </source>
</evidence>
<protein>
    <submittedName>
        <fullName evidence="1">Uncharacterized protein</fullName>
    </submittedName>
</protein>
<comment type="caution">
    <text evidence="1">The sequence shown here is derived from an EMBL/GenBank/DDBJ whole genome shotgun (WGS) entry which is preliminary data.</text>
</comment>
<accession>A0A9X7CLE8</accession>
<dbReference type="Proteomes" id="UP000224203">
    <property type="component" value="Unassembled WGS sequence"/>
</dbReference>
<name>A0A9X7CLE8_BACCE</name>
<evidence type="ECO:0000313" key="2">
    <source>
        <dbReference type="Proteomes" id="UP000224203"/>
    </source>
</evidence>
<reference evidence="1 2" key="1">
    <citation type="submission" date="2017-09" db="EMBL/GenBank/DDBJ databases">
        <title>Large-scale bioinformatics analysis of Bacillus genomes uncovers conserved roles of natural products in bacterial physiology.</title>
        <authorList>
            <consortium name="Agbiome Team Llc"/>
            <person name="Bleich R.M."/>
            <person name="Grubbs K.J."/>
            <person name="Santa Maria K.C."/>
            <person name="Allen S.E."/>
            <person name="Farag S."/>
            <person name="Shank E.A."/>
            <person name="Bowers A."/>
        </authorList>
    </citation>
    <scope>NUCLEOTIDE SEQUENCE [LARGE SCALE GENOMIC DNA]</scope>
    <source>
        <strain evidence="1 2">AFS041711</strain>
    </source>
</reference>